<dbReference type="EMBL" id="CP054569">
    <property type="protein sequence ID" value="QKQ50880.1"/>
    <property type="molecule type" value="Genomic_DNA"/>
</dbReference>
<gene>
    <name evidence="3" type="ORF">FOC81_30840</name>
</gene>
<keyword evidence="2" id="KW-0560">Oxidoreductase</keyword>
<dbReference type="PANTHER" id="PTHR24321:SF15">
    <property type="entry name" value="OXIDOREDUCTASE UCPA"/>
    <property type="match status" value="1"/>
</dbReference>
<dbReference type="CDD" id="cd05233">
    <property type="entry name" value="SDR_c"/>
    <property type="match status" value="1"/>
</dbReference>
<dbReference type="InterPro" id="IPR036291">
    <property type="entry name" value="NAD(P)-bd_dom_sf"/>
</dbReference>
<comment type="similarity">
    <text evidence="1">Belongs to the short-chain dehydrogenases/reductases (SDR) family.</text>
</comment>
<reference evidence="3 4" key="1">
    <citation type="submission" date="2020-05" db="EMBL/GenBank/DDBJ databases">
        <title>FDA dAtabase for Regulatory Grade micrObial Sequences (FDA-ARGOS): Supporting development and validation of Infectious Disease Dx tests.</title>
        <authorList>
            <person name="Sproer C."/>
            <person name="Gronow S."/>
            <person name="Severitt S."/>
            <person name="Schroder I."/>
            <person name="Tallon L."/>
            <person name="Sadzewicz L."/>
            <person name="Zhao X."/>
            <person name="Vavikolanu K."/>
            <person name="Mehta A."/>
            <person name="Aluvathingal J."/>
            <person name="Nadendla S."/>
            <person name="Myers T."/>
            <person name="Yan Y."/>
            <person name="Sichtig H."/>
        </authorList>
    </citation>
    <scope>NUCLEOTIDE SEQUENCE [LARGE SCALE GENOMIC DNA]</scope>
    <source>
        <strain evidence="3 4">FDAARGOS_787</strain>
    </source>
</reference>
<dbReference type="FunFam" id="3.40.50.720:FF:000084">
    <property type="entry name" value="Short-chain dehydrogenase reductase"/>
    <property type="match status" value="1"/>
</dbReference>
<dbReference type="RefSeq" id="WP_088446741.1">
    <property type="nucleotide sequence ID" value="NZ_CP020917.1"/>
</dbReference>
<dbReference type="PANTHER" id="PTHR24321">
    <property type="entry name" value="DEHYDROGENASES, SHORT CHAIN"/>
    <property type="match status" value="1"/>
</dbReference>
<dbReference type="Pfam" id="PF13561">
    <property type="entry name" value="adh_short_C2"/>
    <property type="match status" value="1"/>
</dbReference>
<name>A0A6N0JWH2_ACHDE</name>
<dbReference type="PRINTS" id="PR00080">
    <property type="entry name" value="SDRFAMILY"/>
</dbReference>
<protein>
    <submittedName>
        <fullName evidence="3">SDR family oxidoreductase</fullName>
    </submittedName>
</protein>
<organism evidence="3 4">
    <name type="scientific">Achromobacter denitrificans</name>
    <name type="common">Alcaligenes denitrificans</name>
    <dbReference type="NCBI Taxonomy" id="32002"/>
    <lineage>
        <taxon>Bacteria</taxon>
        <taxon>Pseudomonadati</taxon>
        <taxon>Pseudomonadota</taxon>
        <taxon>Betaproteobacteria</taxon>
        <taxon>Burkholderiales</taxon>
        <taxon>Alcaligenaceae</taxon>
        <taxon>Achromobacter</taxon>
    </lineage>
</organism>
<dbReference type="Proteomes" id="UP000509782">
    <property type="component" value="Chromosome"/>
</dbReference>
<dbReference type="InterPro" id="IPR020904">
    <property type="entry name" value="Sc_DH/Rdtase_CS"/>
</dbReference>
<dbReference type="InterPro" id="IPR002347">
    <property type="entry name" value="SDR_fam"/>
</dbReference>
<dbReference type="NCBIfam" id="NF005559">
    <property type="entry name" value="PRK07231.1"/>
    <property type="match status" value="1"/>
</dbReference>
<accession>A0A6N0JWH2</accession>
<dbReference type="AlphaFoldDB" id="A0A6N0JWH2"/>
<evidence type="ECO:0000313" key="3">
    <source>
        <dbReference type="EMBL" id="QKQ50880.1"/>
    </source>
</evidence>
<dbReference type="SUPFAM" id="SSF51735">
    <property type="entry name" value="NAD(P)-binding Rossmann-fold domains"/>
    <property type="match status" value="1"/>
</dbReference>
<dbReference type="PRINTS" id="PR00081">
    <property type="entry name" value="GDHRDH"/>
</dbReference>
<dbReference type="GO" id="GO:0016491">
    <property type="term" value="F:oxidoreductase activity"/>
    <property type="evidence" value="ECO:0007669"/>
    <property type="project" value="UniProtKB-KW"/>
</dbReference>
<dbReference type="PROSITE" id="PS00061">
    <property type="entry name" value="ADH_SHORT"/>
    <property type="match status" value="1"/>
</dbReference>
<evidence type="ECO:0000256" key="1">
    <source>
        <dbReference type="ARBA" id="ARBA00006484"/>
    </source>
</evidence>
<dbReference type="Gene3D" id="3.40.50.720">
    <property type="entry name" value="NAD(P)-binding Rossmann-like Domain"/>
    <property type="match status" value="1"/>
</dbReference>
<evidence type="ECO:0000313" key="4">
    <source>
        <dbReference type="Proteomes" id="UP000509782"/>
    </source>
</evidence>
<sequence>MTAGHEPRLAGKVVLVAGAGSSAAGWSIGKASCVTMARQGAAIVALDSQLEAAEDAAHEVEKAGGSALPVQADVADPAAMQAAVDAALRRYGRIDVLQANAGIGKVGGPEDISLEDWDRIQQVNVSSLLIATRLLAPLMREQGGGAIVTVSSVAGIRYTGYPHLAYSVSKAAVIHFARMAAQQYAADRIRVNTVIPGLIDTPRVAKNVARMFDADARAASAARDRQVPMGRMGTPWEVANAVAFLASDEASYITGTELLVDGGLTGKYA</sequence>
<proteinExistence type="inferred from homology"/>
<evidence type="ECO:0000256" key="2">
    <source>
        <dbReference type="ARBA" id="ARBA00023002"/>
    </source>
</evidence>